<comment type="caution">
    <text evidence="2">The sequence shown here is derived from an EMBL/GenBank/DDBJ whole genome shotgun (WGS) entry which is preliminary data.</text>
</comment>
<keyword evidence="3" id="KW-1185">Reference proteome</keyword>
<evidence type="ECO:0000313" key="3">
    <source>
        <dbReference type="Proteomes" id="UP001292094"/>
    </source>
</evidence>
<feature type="compositionally biased region" description="Polar residues" evidence="1">
    <location>
        <begin position="71"/>
        <end position="80"/>
    </location>
</feature>
<dbReference type="Proteomes" id="UP001292094">
    <property type="component" value="Unassembled WGS sequence"/>
</dbReference>
<evidence type="ECO:0000256" key="1">
    <source>
        <dbReference type="SAM" id="MobiDB-lite"/>
    </source>
</evidence>
<dbReference type="AlphaFoldDB" id="A0AAE1PDE5"/>
<sequence length="105" mass="11266">MDHAPVITKRRMEHDSNTNSDPVSSAAKTSRCNEAATVHEAPDPSLPPLINLTEPSVAVHPEVKMSRQGWALTTPTPGSSNGVGGFSPFLPSIHPTGETKRGWRE</sequence>
<reference evidence="2" key="1">
    <citation type="submission" date="2023-11" db="EMBL/GenBank/DDBJ databases">
        <title>Genome assemblies of two species of porcelain crab, Petrolisthes cinctipes and Petrolisthes manimaculis (Anomura: Porcellanidae).</title>
        <authorList>
            <person name="Angst P."/>
        </authorList>
    </citation>
    <scope>NUCLEOTIDE SEQUENCE</scope>
    <source>
        <strain evidence="2">PB745_02</strain>
        <tissue evidence="2">Gill</tissue>
    </source>
</reference>
<organism evidence="2 3">
    <name type="scientific">Petrolisthes manimaculis</name>
    <dbReference type="NCBI Taxonomy" id="1843537"/>
    <lineage>
        <taxon>Eukaryota</taxon>
        <taxon>Metazoa</taxon>
        <taxon>Ecdysozoa</taxon>
        <taxon>Arthropoda</taxon>
        <taxon>Crustacea</taxon>
        <taxon>Multicrustacea</taxon>
        <taxon>Malacostraca</taxon>
        <taxon>Eumalacostraca</taxon>
        <taxon>Eucarida</taxon>
        <taxon>Decapoda</taxon>
        <taxon>Pleocyemata</taxon>
        <taxon>Anomura</taxon>
        <taxon>Galatheoidea</taxon>
        <taxon>Porcellanidae</taxon>
        <taxon>Petrolisthes</taxon>
    </lineage>
</organism>
<feature type="region of interest" description="Disordered" evidence="1">
    <location>
        <begin position="1"/>
        <end position="51"/>
    </location>
</feature>
<proteinExistence type="predicted"/>
<feature type="compositionally biased region" description="Polar residues" evidence="1">
    <location>
        <begin position="17"/>
        <end position="32"/>
    </location>
</feature>
<evidence type="ECO:0000313" key="2">
    <source>
        <dbReference type="EMBL" id="KAK4306388.1"/>
    </source>
</evidence>
<feature type="region of interest" description="Disordered" evidence="1">
    <location>
        <begin position="70"/>
        <end position="105"/>
    </location>
</feature>
<name>A0AAE1PDE5_9EUCA</name>
<protein>
    <submittedName>
        <fullName evidence="2">Uncharacterized protein</fullName>
    </submittedName>
</protein>
<accession>A0AAE1PDE5</accession>
<gene>
    <name evidence="2" type="ORF">Pmani_021785</name>
</gene>
<dbReference type="EMBL" id="JAWZYT010002140">
    <property type="protein sequence ID" value="KAK4306388.1"/>
    <property type="molecule type" value="Genomic_DNA"/>
</dbReference>